<dbReference type="InterPro" id="IPR003593">
    <property type="entry name" value="AAA+_ATPase"/>
</dbReference>
<keyword evidence="4 9" id="KW-0812">Transmembrane</keyword>
<dbReference type="GO" id="GO:0016887">
    <property type="term" value="F:ATP hydrolysis activity"/>
    <property type="evidence" value="ECO:0007669"/>
    <property type="project" value="InterPro"/>
</dbReference>
<gene>
    <name evidence="12" type="ORF">DHW03_05105</name>
</gene>
<keyword evidence="8 9" id="KW-0472">Membrane</keyword>
<evidence type="ECO:0000256" key="1">
    <source>
        <dbReference type="ARBA" id="ARBA00004651"/>
    </source>
</evidence>
<dbReference type="InterPro" id="IPR003439">
    <property type="entry name" value="ABC_transporter-like_ATP-bd"/>
</dbReference>
<comment type="caution">
    <text evidence="12">The sequence shown here is derived from an EMBL/GenBank/DDBJ whole genome shotgun (WGS) entry which is preliminary data.</text>
</comment>
<dbReference type="Pfam" id="PF00005">
    <property type="entry name" value="ABC_tran"/>
    <property type="match status" value="1"/>
</dbReference>
<keyword evidence="6 12" id="KW-0067">ATP-binding</keyword>
<dbReference type="SUPFAM" id="SSF90123">
    <property type="entry name" value="ABC transporter transmembrane region"/>
    <property type="match status" value="1"/>
</dbReference>
<evidence type="ECO:0000256" key="5">
    <source>
        <dbReference type="ARBA" id="ARBA00022741"/>
    </source>
</evidence>
<sequence length="603" mass="67504">MINIFTEKVKKLTTNLNLKKTFLLVLKASKGWLFLSVMMIFTETILFLGSIYALKILVDKISHVNLADKNSESDVIKYVLIAALLAVGYAIAKAISAYITEVQATKVAHYIDEKIHLTAISLDLSYFESPDYYDVLSRAKEAGSDRPNLVITTMLEIAKNILNLAAVGSLIFTINWLLLPLLVAFVLPTLFVRIFFSNKQNIWRIKHTPLERKSAYLSNLLTSDVSAKEIRAFGLGNYLNNLYKKIRVEVFQQNLKLSYKRTLSETVTTSMASMGFFACIGYIAVGTVRGTTSVGDIVLFLVIFPQSFTLIQNISSGISILYHNNIFINSIFELFNLKAEESEATNFKSISKNIDLDLEFKNVSFTYPHAAKATLTNINLKIPSGKIIAIVGLNGAGKSTLIKLLCKLYKPNLGEITLGEVNINELDESDYRNQISPVFQDFSKYNVSVEDNIRFGNISKPFAEEDVIDAAKKSGAHNFITQFPNQYKTMMGRLFEDGHEVSIGQWQKLAIARALFSSARILIFDEATSALDAVAEKELYDSFRKRIDNRSAVIISHRHSAIKHADYIYVLSGGKILQHGTDTELLNMEGDYAKLFKTPNSST</sequence>
<evidence type="ECO:0000256" key="3">
    <source>
        <dbReference type="ARBA" id="ARBA00022475"/>
    </source>
</evidence>
<name>A0A317ETH8_9SPHI</name>
<dbReference type="InterPro" id="IPR036640">
    <property type="entry name" value="ABC1_TM_sf"/>
</dbReference>
<dbReference type="Gene3D" id="1.20.1560.10">
    <property type="entry name" value="ABC transporter type 1, transmembrane domain"/>
    <property type="match status" value="1"/>
</dbReference>
<dbReference type="AlphaFoldDB" id="A0A317ETH8"/>
<keyword evidence="2" id="KW-0813">Transport</keyword>
<dbReference type="InterPro" id="IPR039421">
    <property type="entry name" value="Type_1_exporter"/>
</dbReference>
<dbReference type="PROSITE" id="PS50929">
    <property type="entry name" value="ABC_TM1F"/>
    <property type="match status" value="1"/>
</dbReference>
<feature type="domain" description="ABC transmembrane type-1" evidence="11">
    <location>
        <begin position="34"/>
        <end position="323"/>
    </location>
</feature>
<feature type="transmembrane region" description="Helical" evidence="9">
    <location>
        <begin position="32"/>
        <end position="54"/>
    </location>
</feature>
<evidence type="ECO:0000256" key="2">
    <source>
        <dbReference type="ARBA" id="ARBA00022448"/>
    </source>
</evidence>
<dbReference type="SUPFAM" id="SSF52540">
    <property type="entry name" value="P-loop containing nucleoside triphosphate hydrolases"/>
    <property type="match status" value="1"/>
</dbReference>
<dbReference type="PANTHER" id="PTHR43394:SF1">
    <property type="entry name" value="ATP-BINDING CASSETTE SUB-FAMILY B MEMBER 10, MITOCHONDRIAL"/>
    <property type="match status" value="1"/>
</dbReference>
<proteinExistence type="predicted"/>
<dbReference type="OrthoDB" id="9760358at2"/>
<dbReference type="InterPro" id="IPR027417">
    <property type="entry name" value="P-loop_NTPase"/>
</dbReference>
<keyword evidence="3" id="KW-1003">Cell membrane</keyword>
<dbReference type="PANTHER" id="PTHR43394">
    <property type="entry name" value="ATP-DEPENDENT PERMEASE MDL1, MITOCHONDRIAL"/>
    <property type="match status" value="1"/>
</dbReference>
<evidence type="ECO:0000259" key="11">
    <source>
        <dbReference type="PROSITE" id="PS50929"/>
    </source>
</evidence>
<dbReference type="EMBL" id="QGNZ01000001">
    <property type="protein sequence ID" value="PWS29203.1"/>
    <property type="molecule type" value="Genomic_DNA"/>
</dbReference>
<organism evidence="12 13">
    <name type="scientific">Pedobacter yonginense</name>
    <dbReference type="NCBI Taxonomy" id="651869"/>
    <lineage>
        <taxon>Bacteria</taxon>
        <taxon>Pseudomonadati</taxon>
        <taxon>Bacteroidota</taxon>
        <taxon>Sphingobacteriia</taxon>
        <taxon>Sphingobacteriales</taxon>
        <taxon>Sphingobacteriaceae</taxon>
        <taxon>Pedobacter</taxon>
    </lineage>
</organism>
<dbReference type="FunFam" id="3.40.50.300:FF:000299">
    <property type="entry name" value="ABC transporter ATP-binding protein/permease"/>
    <property type="match status" value="1"/>
</dbReference>
<dbReference type="SMART" id="SM00382">
    <property type="entry name" value="AAA"/>
    <property type="match status" value="1"/>
</dbReference>
<accession>A0A317ETH8</accession>
<dbReference type="PROSITE" id="PS50893">
    <property type="entry name" value="ABC_TRANSPORTER_2"/>
    <property type="match status" value="1"/>
</dbReference>
<feature type="transmembrane region" description="Helical" evidence="9">
    <location>
        <begin position="174"/>
        <end position="196"/>
    </location>
</feature>
<evidence type="ECO:0000259" key="10">
    <source>
        <dbReference type="PROSITE" id="PS50893"/>
    </source>
</evidence>
<dbReference type="GO" id="GO:0005524">
    <property type="term" value="F:ATP binding"/>
    <property type="evidence" value="ECO:0007669"/>
    <property type="project" value="UniProtKB-KW"/>
</dbReference>
<dbReference type="GO" id="GO:0005886">
    <property type="term" value="C:plasma membrane"/>
    <property type="evidence" value="ECO:0007669"/>
    <property type="project" value="UniProtKB-SubCell"/>
</dbReference>
<keyword evidence="5" id="KW-0547">Nucleotide-binding</keyword>
<evidence type="ECO:0000256" key="6">
    <source>
        <dbReference type="ARBA" id="ARBA00022840"/>
    </source>
</evidence>
<protein>
    <submittedName>
        <fullName evidence="12">ABC transporter ATP-binding protein</fullName>
    </submittedName>
</protein>
<dbReference type="InterPro" id="IPR011527">
    <property type="entry name" value="ABC1_TM_dom"/>
</dbReference>
<keyword evidence="13" id="KW-1185">Reference proteome</keyword>
<dbReference type="Pfam" id="PF00664">
    <property type="entry name" value="ABC_membrane"/>
    <property type="match status" value="1"/>
</dbReference>
<evidence type="ECO:0000313" key="13">
    <source>
        <dbReference type="Proteomes" id="UP000245379"/>
    </source>
</evidence>
<feature type="transmembrane region" description="Helical" evidence="9">
    <location>
        <begin position="75"/>
        <end position="99"/>
    </location>
</feature>
<dbReference type="RefSeq" id="WP_109924632.1">
    <property type="nucleotide sequence ID" value="NZ_QGNZ01000001.1"/>
</dbReference>
<dbReference type="Gene3D" id="3.40.50.300">
    <property type="entry name" value="P-loop containing nucleotide triphosphate hydrolases"/>
    <property type="match status" value="1"/>
</dbReference>
<evidence type="ECO:0000256" key="4">
    <source>
        <dbReference type="ARBA" id="ARBA00022692"/>
    </source>
</evidence>
<dbReference type="GO" id="GO:0015421">
    <property type="term" value="F:ABC-type oligopeptide transporter activity"/>
    <property type="evidence" value="ECO:0007669"/>
    <property type="project" value="TreeGrafter"/>
</dbReference>
<evidence type="ECO:0000313" key="12">
    <source>
        <dbReference type="EMBL" id="PWS29203.1"/>
    </source>
</evidence>
<keyword evidence="7 9" id="KW-1133">Transmembrane helix</keyword>
<evidence type="ECO:0000256" key="7">
    <source>
        <dbReference type="ARBA" id="ARBA00022989"/>
    </source>
</evidence>
<evidence type="ECO:0000256" key="9">
    <source>
        <dbReference type="SAM" id="Phobius"/>
    </source>
</evidence>
<evidence type="ECO:0000256" key="8">
    <source>
        <dbReference type="ARBA" id="ARBA00023136"/>
    </source>
</evidence>
<feature type="domain" description="ABC transporter" evidence="10">
    <location>
        <begin position="358"/>
        <end position="598"/>
    </location>
</feature>
<comment type="subcellular location">
    <subcellularLocation>
        <location evidence="1">Cell membrane</location>
        <topology evidence="1">Multi-pass membrane protein</topology>
    </subcellularLocation>
</comment>
<dbReference type="Proteomes" id="UP000245379">
    <property type="component" value="Unassembled WGS sequence"/>
</dbReference>
<reference evidence="12 13" key="1">
    <citation type="submission" date="2018-05" db="EMBL/GenBank/DDBJ databases">
        <title>Pedobacter paludis sp. nov., isolated from wetland soil.</title>
        <authorList>
            <person name="Zhang Y."/>
            <person name="Wang G."/>
        </authorList>
    </citation>
    <scope>NUCLEOTIDE SEQUENCE [LARGE SCALE GENOMIC DNA]</scope>
    <source>
        <strain evidence="12 13">KCTC22721</strain>
    </source>
</reference>